<name>A0A0Q0X2W2_9FLAO</name>
<organism evidence="2 3">
    <name type="scientific">Flavobacterium aquidurense</name>
    <dbReference type="NCBI Taxonomy" id="362413"/>
    <lineage>
        <taxon>Bacteria</taxon>
        <taxon>Pseudomonadati</taxon>
        <taxon>Bacteroidota</taxon>
        <taxon>Flavobacteriia</taxon>
        <taxon>Flavobacteriales</taxon>
        <taxon>Flavobacteriaceae</taxon>
        <taxon>Flavobacterium</taxon>
    </lineage>
</organism>
<dbReference type="AlphaFoldDB" id="A0A0Q0X2W2"/>
<protein>
    <submittedName>
        <fullName evidence="2">YD repeat protein</fullName>
    </submittedName>
</protein>
<dbReference type="InterPro" id="IPR025460">
    <property type="entry name" value="DUF4280"/>
</dbReference>
<evidence type="ECO:0000313" key="3">
    <source>
        <dbReference type="Proteomes" id="UP000050443"/>
    </source>
</evidence>
<feature type="compositionally biased region" description="Polar residues" evidence="1">
    <location>
        <begin position="308"/>
        <end position="321"/>
    </location>
</feature>
<proteinExistence type="predicted"/>
<dbReference type="OrthoDB" id="6717961at2"/>
<evidence type="ECO:0000256" key="1">
    <source>
        <dbReference type="SAM" id="MobiDB-lite"/>
    </source>
</evidence>
<dbReference type="STRING" id="362413.RC62_3752"/>
<reference evidence="2 3" key="1">
    <citation type="submission" date="2014-09" db="EMBL/GenBank/DDBJ databases">
        <title>Genome sequence of Flavobacterium aquidurense RC62.</title>
        <authorList>
            <person name="Kim J.F."/>
            <person name="Kwak M.-J."/>
        </authorList>
    </citation>
    <scope>NUCLEOTIDE SEQUENCE [LARGE SCALE GENOMIC DNA]</scope>
    <source>
        <strain evidence="2 3">RC62</strain>
    </source>
</reference>
<comment type="caution">
    <text evidence="2">The sequence shown here is derived from an EMBL/GenBank/DDBJ whole genome shotgun (WGS) entry which is preliminary data.</text>
</comment>
<dbReference type="Proteomes" id="UP000050443">
    <property type="component" value="Unassembled WGS sequence"/>
</dbReference>
<dbReference type="PATRIC" id="fig|362413.3.peg.3677"/>
<dbReference type="EMBL" id="JRLF01000006">
    <property type="protein sequence ID" value="KQB42745.1"/>
    <property type="molecule type" value="Genomic_DNA"/>
</dbReference>
<accession>A0A0Q0X2W2</accession>
<evidence type="ECO:0000313" key="2">
    <source>
        <dbReference type="EMBL" id="KQB42745.1"/>
    </source>
</evidence>
<dbReference type="Pfam" id="PF14107">
    <property type="entry name" value="DUF4280"/>
    <property type="match status" value="1"/>
</dbReference>
<gene>
    <name evidence="2" type="ORF">RC62_3752</name>
</gene>
<sequence>MDKRDNSLRRKEREEKQEAKNGLKFVIDGAKIRCNSCTIPDGDLKANYDTASIQDKRVVTVVEKDMRSLIFKGNCKKSFMNLSPCASVMKLGEWKNPGTVYFQDELAVLLRSTIKCEYGGVDITIWDCGQRNVITNLDTLGAPVPEYTPIVYVNGYFYSNDGIYLGKISSGENVYITDQLSFLELEKGKNVEKEKVIYFTEKYGLNNTQLLDRANWAYAEGKGYIPEYYAYAMNNFQKVAKSEKNMYFYGMQDTDPVTQKVRRLDKDKYLSGGYENQSGKSFWDTRKDLSKMTSDMIGEIAAVFKTQLQPDNDPTNGSNQWRGGKGSGEMQLNLPIGSKYWHRFFKLKKQYTGQAKIITL</sequence>
<feature type="region of interest" description="Disordered" evidence="1">
    <location>
        <begin position="308"/>
        <end position="327"/>
    </location>
</feature>
<dbReference type="RefSeq" id="WP_055092837.1">
    <property type="nucleotide sequence ID" value="NZ_JRLF01000006.1"/>
</dbReference>